<keyword evidence="1" id="KW-0812">Transmembrane</keyword>
<feature type="transmembrane region" description="Helical" evidence="1">
    <location>
        <begin position="1049"/>
        <end position="1069"/>
    </location>
</feature>
<feature type="domain" description="Toxin VasX N-terminal region" evidence="2">
    <location>
        <begin position="34"/>
        <end position="201"/>
    </location>
</feature>
<proteinExistence type="predicted"/>
<evidence type="ECO:0000256" key="1">
    <source>
        <dbReference type="SAM" id="Phobius"/>
    </source>
</evidence>
<feature type="transmembrane region" description="Helical" evidence="1">
    <location>
        <begin position="1010"/>
        <end position="1028"/>
    </location>
</feature>
<dbReference type="RefSeq" id="WP_024495402.1">
    <property type="nucleotide sequence ID" value="NZ_AWGA01000013.1"/>
</dbReference>
<feature type="transmembrane region" description="Helical" evidence="1">
    <location>
        <begin position="1097"/>
        <end position="1116"/>
    </location>
</feature>
<evidence type="ECO:0000259" key="2">
    <source>
        <dbReference type="Pfam" id="PF20249"/>
    </source>
</evidence>
<keyword evidence="1" id="KW-0472">Membrane</keyword>
<dbReference type="InterPro" id="IPR046864">
    <property type="entry name" value="VasX_N"/>
</dbReference>
<name>A0AB94IEJ4_9GAMM</name>
<keyword evidence="4" id="KW-1185">Reference proteome</keyword>
<comment type="caution">
    <text evidence="3">The sequence shown here is derived from an EMBL/GenBank/DDBJ whole genome shotgun (WGS) entry which is preliminary data.</text>
</comment>
<dbReference type="EMBL" id="AWGA01000013">
    <property type="protein sequence ID" value="TEA27912.1"/>
    <property type="molecule type" value="Genomic_DNA"/>
</dbReference>
<evidence type="ECO:0000313" key="3">
    <source>
        <dbReference type="EMBL" id="TEA27912.1"/>
    </source>
</evidence>
<accession>A0AB94IEJ4</accession>
<sequence>MKETKNPAGQTKEYEPKLVYSASEKELALAGGQCGACQRRGFAIFLVRKSIVPSCFMPTINWGKGMVTLAGREPAMEWENYRYAYRTLREGYVYILANPQGNQDDSQLDLQVYEVTHSGAFRLRDFRDVKGTRPKEIPISCIIAQHQVKAQFITIDNNRYDNAWIAYSSVRWTAETVEYYRRHVDERQQRFSRIDLRQASSDRVRVDQRRFAFRDFLTKKRHLLELECDKHMVRDYFDEPNSLTGLLPTTGLPLFNDMRRGMLDQQGRSLKELLMVSADVLSELFGHLFYTASHFNSLKGEDLHKALSQTVSRYQSDEEYGGVEPAALVVEDSLGIAEELAVQRRQQLAPVTEGLSEQSETEEKALSGYHQIIRSSGHEFIYDKERRTNRTTLVESMQLKNGRDKLAAYYDDKASRVSDAPLCYFTPEIIYARHHYRQIEQYKAAIRGSVLESGADDAYLFLFYRKASSYDPTASDLRQKTINDRFVQENNLINLQTNHYKRLNELAEINKIQVIDVIGEETLAEKLGLSRDSAGLPRPYLYCRYLSECGLVGYNANGIGLGDYKEVLLSAEQQQALISQYQHETTGLRVKRVDGVKVVHFYHLKVAKEQIAEKKLKEVWEKREKRLNRQSVTNYEQLERQGHQSLYNYVERVSRDYFHYLIWLFGEDKRYYQVEKGETKVALPEQLNRLRFWRNEVYPNSSDMHLSLLSSFLLILDSGHIGTLTLPLHGVLWGLLFENKQSIYFYLLGDIKPELSPASSAKQTYWNSELEALELASKSGILPTDKAPTLPAKGIKGIGKSQVYEMTNKVLNLEVNQNTHLLRLLLERLISSGLEGINNAASTWVKVNELMIRSHYINVINLFKDKHIHRVRQYQLTMSVKGLHQYLKRLEDFGSLFFDGQLKSDKGTAINILQNNKGRWHIPQSGNKQTASEKVKVSILMSFDTPAHQQRFEQALKSQSHGNMSQSQLRELKANVIEVNNLTLNDHQIDYLATVAKGLRRQHYIEVLDITSSLVLAGVGLYFQVANLRSLQQQLDAWDDNYNKRLMKAKLISSYSVAIIMGIEGIIQLSKLGGMLKSSSVCLYLTKNSNGYNFLRITKSIGCWIGVVDSVMGSILSYKSWQAGNSGAGVYLTTSILSLLMSAAMLANSVPTIGQIIFLFVSVGIFVINAVFYSDGSDWDELDKWLNRSMLGNYDHRDRYPPYYLPTPVCMQLSKQDYYLAVNGGLCKAEAEWRWYDQINTDYDIYLTLNLPDFNTDLAWFEGKVTIKPDQGETIILTIAYSKQRIVVTPDKNSVLFKPATEKVLDKKKELYRMDEKKIKKLSADEKLWTKLMTIATGQPLPQATQPPQENNSLSDNLIGLFLIKQRLGQISGDHQLSVFVNYWPNGRLDKEGKEITPYLLSYRYHRESVVVS</sequence>
<gene>
    <name evidence="3" type="ORF">O970_01410</name>
</gene>
<organism evidence="3 4">
    <name type="scientific">Candidatus Schmidhempelia bombi str. Bimp</name>
    <dbReference type="NCBI Taxonomy" id="1387197"/>
    <lineage>
        <taxon>Bacteria</taxon>
        <taxon>Pseudomonadati</taxon>
        <taxon>Pseudomonadota</taxon>
        <taxon>Gammaproteobacteria</taxon>
        <taxon>Orbales</taxon>
        <taxon>Orbaceae</taxon>
        <taxon>Candidatus Schmidhempelia</taxon>
    </lineage>
</organism>
<evidence type="ECO:0000313" key="4">
    <source>
        <dbReference type="Proteomes" id="UP000506160"/>
    </source>
</evidence>
<reference evidence="3 4" key="1">
    <citation type="journal article" date="2014" name="Appl. Environ. Microbiol.">
        <title>Genomic features of a bumble bee symbiont reflect its host environment.</title>
        <authorList>
            <person name="Martinson V.G."/>
            <person name="Magoc T."/>
            <person name="Koch H."/>
            <person name="Salzberg S.L."/>
            <person name="Moran N.A."/>
        </authorList>
    </citation>
    <scope>NUCLEOTIDE SEQUENCE [LARGE SCALE GENOMIC DNA]</scope>
    <source>
        <strain evidence="3 4">Bimp</strain>
    </source>
</reference>
<dbReference type="Pfam" id="PF20249">
    <property type="entry name" value="VasX_N"/>
    <property type="match status" value="1"/>
</dbReference>
<keyword evidence="1" id="KW-1133">Transmembrane helix</keyword>
<dbReference type="CDD" id="cd20707">
    <property type="entry name" value="MIX_III"/>
    <property type="match status" value="1"/>
</dbReference>
<feature type="transmembrane region" description="Helical" evidence="1">
    <location>
        <begin position="1128"/>
        <end position="1147"/>
    </location>
</feature>
<protein>
    <recommendedName>
        <fullName evidence="2">Toxin VasX N-terminal region domain-containing protein</fullName>
    </recommendedName>
</protein>
<dbReference type="Proteomes" id="UP000506160">
    <property type="component" value="Unassembled WGS sequence"/>
</dbReference>
<feature type="transmembrane region" description="Helical" evidence="1">
    <location>
        <begin position="1153"/>
        <end position="1174"/>
    </location>
</feature>